<evidence type="ECO:0000313" key="2">
    <source>
        <dbReference type="Proteomes" id="UP000681425"/>
    </source>
</evidence>
<protein>
    <submittedName>
        <fullName evidence="1">Uncharacterized protein</fullName>
    </submittedName>
</protein>
<dbReference type="Proteomes" id="UP000681425">
    <property type="component" value="Chromosome"/>
</dbReference>
<sequence length="496" mass="54608">MKICVLIPSEDYRAQAGARIRYSRISAPLIESGHSIILQDISQFDPETADHDTFIISKCHDAQSLICAHILSARGKVVGVDLFDDYFSHFSDGRFTRFRLWLTALIETVDFVMCSTPAMAGIARRYSPNVPIHVMNDPADNIRPNDIGRIVDAKLTEARKTRTLKLAWFGVGDNPHFQVGLSDLAAHGRILGGLQDSGWTVSLTILTNRRAMTPDGLAQLRRISVPFSIEEWSEMREQALLDESLICFLPVNAQNFSIVKSLNRAVSALTSGCQVLSNGYPLYAQLNPLIYDGLTSLLDDLDQGELRLGTASIDQYISLMHSLASRSNEAAKLMDFLKNRQKAPPMPAGKQTIAVLHGVATSGAAHDMAKKVDGLSIASPFCTARLAFDAVFRYSQKGEITLLVADKALHRLKSTETRRTTRSHTIANQTFWTLEAVEVEDAEVTSISEQLTLYAGSVQDMQEKIACAFDASQIIVSENSPLPFRDLTIIHGKAAS</sequence>
<dbReference type="AlphaFoldDB" id="A0A975K3T7"/>
<dbReference type="EMBL" id="CP073910">
    <property type="protein sequence ID" value="QUT04355.1"/>
    <property type="molecule type" value="Genomic_DNA"/>
</dbReference>
<name>A0A975K3T7_9SPHN</name>
<dbReference type="RefSeq" id="WP_212608185.1">
    <property type="nucleotide sequence ID" value="NZ_CP073910.1"/>
</dbReference>
<keyword evidence="2" id="KW-1185">Reference proteome</keyword>
<dbReference type="KEGG" id="spph:KFK14_14920"/>
<proteinExistence type="predicted"/>
<reference evidence="1" key="1">
    <citation type="submission" date="2021-04" db="EMBL/GenBank/DDBJ databases">
        <title>Isolation of p-tert-butylphenol degrading bacteria Sphingobium phenoxybenzoativorans Tas13 from active sludge.</title>
        <authorList>
            <person name="Li Y."/>
        </authorList>
    </citation>
    <scope>NUCLEOTIDE SEQUENCE</scope>
    <source>
        <strain evidence="1">Tas13</strain>
    </source>
</reference>
<gene>
    <name evidence="1" type="ORF">KFK14_14920</name>
</gene>
<organism evidence="1 2">
    <name type="scientific">Sphingobium phenoxybenzoativorans</name>
    <dbReference type="NCBI Taxonomy" id="1592790"/>
    <lineage>
        <taxon>Bacteria</taxon>
        <taxon>Pseudomonadati</taxon>
        <taxon>Pseudomonadota</taxon>
        <taxon>Alphaproteobacteria</taxon>
        <taxon>Sphingomonadales</taxon>
        <taxon>Sphingomonadaceae</taxon>
        <taxon>Sphingobium</taxon>
    </lineage>
</organism>
<evidence type="ECO:0000313" key="1">
    <source>
        <dbReference type="EMBL" id="QUT04355.1"/>
    </source>
</evidence>
<accession>A0A975K3T7</accession>